<evidence type="ECO:0000256" key="5">
    <source>
        <dbReference type="HAMAP-Rule" id="MF_00902"/>
    </source>
</evidence>
<organism evidence="6 7">
    <name type="scientific">Sinimarinibacterium thermocellulolyticum</name>
    <dbReference type="NCBI Taxonomy" id="3170016"/>
    <lineage>
        <taxon>Bacteria</taxon>
        <taxon>Pseudomonadati</taxon>
        <taxon>Pseudomonadota</taxon>
        <taxon>Gammaproteobacteria</taxon>
        <taxon>Nevskiales</taxon>
        <taxon>Nevskiaceae</taxon>
        <taxon>Sinimarinibacterium</taxon>
    </lineage>
</organism>
<gene>
    <name evidence="5 6" type="primary">tatC</name>
    <name evidence="6" type="ORF">ABSH63_13420</name>
</gene>
<dbReference type="PRINTS" id="PR01840">
    <property type="entry name" value="TATCFAMILY"/>
</dbReference>
<proteinExistence type="inferred from homology"/>
<keyword evidence="5" id="KW-1003">Cell membrane</keyword>
<dbReference type="PANTHER" id="PTHR30371:SF0">
    <property type="entry name" value="SEC-INDEPENDENT PROTEIN TRANSLOCASE PROTEIN TATC, CHLOROPLASTIC-RELATED"/>
    <property type="match status" value="1"/>
</dbReference>
<evidence type="ECO:0000256" key="3">
    <source>
        <dbReference type="ARBA" id="ARBA00022989"/>
    </source>
</evidence>
<evidence type="ECO:0000313" key="6">
    <source>
        <dbReference type="EMBL" id="MES0874999.1"/>
    </source>
</evidence>
<keyword evidence="5" id="KW-0653">Protein transport</keyword>
<evidence type="ECO:0000256" key="1">
    <source>
        <dbReference type="ARBA" id="ARBA00004141"/>
    </source>
</evidence>
<dbReference type="Proteomes" id="UP001465331">
    <property type="component" value="Unassembled WGS sequence"/>
</dbReference>
<comment type="caution">
    <text evidence="5">Lacks conserved residue(s) required for the propagation of feature annotation.</text>
</comment>
<accession>A0ABV2ACX9</accession>
<feature type="transmembrane region" description="Helical" evidence="5">
    <location>
        <begin position="29"/>
        <end position="51"/>
    </location>
</feature>
<keyword evidence="2 5" id="KW-0812">Transmembrane</keyword>
<dbReference type="InterPro" id="IPR002033">
    <property type="entry name" value="TatC"/>
</dbReference>
<sequence length="259" mass="28607">MSESEPDSPQREQPLIAHLLELRDRLLKIVWGVLLVFLPLMAFAKELYAWLAQPLLRMLPEGTSMIATEVASPFFTPIKLAALVAFVVAMPWVLYQVWAFVAPGLYKNERRLVVPLLVSSTLLFYAGIAFAYFLVLPTVFKFIIGIAPEGVAVMTDIAKYLDFVLALFLAFGFAFETPVALVLMVKTGFVTPAKLGEAREYVLVGAFVVGAIFTPPDIVSQIMLAVPVYLLYELGIVAARILVPGSREVEAQREQNRGA</sequence>
<dbReference type="EMBL" id="JBEPIJ010000018">
    <property type="protein sequence ID" value="MES0874999.1"/>
    <property type="molecule type" value="Genomic_DNA"/>
</dbReference>
<comment type="subcellular location">
    <subcellularLocation>
        <location evidence="5">Cell membrane</location>
        <topology evidence="5">Multi-pass membrane protein</topology>
    </subcellularLocation>
    <subcellularLocation>
        <location evidence="1">Membrane</location>
        <topology evidence="1">Multi-pass membrane protein</topology>
    </subcellularLocation>
</comment>
<comment type="caution">
    <text evidence="6">The sequence shown here is derived from an EMBL/GenBank/DDBJ whole genome shotgun (WGS) entry which is preliminary data.</text>
</comment>
<feature type="transmembrane region" description="Helical" evidence="5">
    <location>
        <begin position="113"/>
        <end position="135"/>
    </location>
</feature>
<reference evidence="6 7" key="1">
    <citation type="submission" date="2024-06" db="EMBL/GenBank/DDBJ databases">
        <authorList>
            <person name="Li Z."/>
            <person name="Jiang Y."/>
        </authorList>
    </citation>
    <scope>NUCLEOTIDE SEQUENCE [LARGE SCALE GENOMIC DNA]</scope>
    <source>
        <strain evidence="6 7">HSW-8</strain>
    </source>
</reference>
<keyword evidence="4 5" id="KW-0472">Membrane</keyword>
<keyword evidence="5" id="KW-0811">Translocation</keyword>
<evidence type="ECO:0000256" key="2">
    <source>
        <dbReference type="ARBA" id="ARBA00022692"/>
    </source>
</evidence>
<comment type="subunit">
    <text evidence="5">The Tat system comprises two distinct complexes: a TatABC complex, containing multiple copies of TatA, TatB and TatC subunits, and a separate TatA complex, containing only TatA subunits. Substrates initially bind to the TatABC complex, which probably triggers association of the separate TatA complex to form the active translocon.</text>
</comment>
<dbReference type="Pfam" id="PF00902">
    <property type="entry name" value="TatC"/>
    <property type="match status" value="1"/>
</dbReference>
<dbReference type="HAMAP" id="MF_00902">
    <property type="entry name" value="TatC"/>
    <property type="match status" value="1"/>
</dbReference>
<comment type="function">
    <text evidence="5">Part of the twin-arginine translocation (Tat) system that transports large folded proteins containing a characteristic twin-arginine motif in their signal peptide across membranes. Together with TatB, TatC is part of a receptor directly interacting with Tat signal peptides.</text>
</comment>
<dbReference type="RefSeq" id="WP_352890381.1">
    <property type="nucleotide sequence ID" value="NZ_JBEPIJ010000018.1"/>
</dbReference>
<keyword evidence="5" id="KW-0813">Transport</keyword>
<comment type="similarity">
    <text evidence="5">Belongs to the TatC family.</text>
</comment>
<dbReference type="NCBIfam" id="TIGR00945">
    <property type="entry name" value="tatC"/>
    <property type="match status" value="1"/>
</dbReference>
<feature type="transmembrane region" description="Helical" evidence="5">
    <location>
        <begin position="80"/>
        <end position="101"/>
    </location>
</feature>
<name>A0ABV2ACX9_9GAMM</name>
<feature type="transmembrane region" description="Helical" evidence="5">
    <location>
        <begin position="222"/>
        <end position="243"/>
    </location>
</feature>
<evidence type="ECO:0000313" key="7">
    <source>
        <dbReference type="Proteomes" id="UP001465331"/>
    </source>
</evidence>
<dbReference type="PANTHER" id="PTHR30371">
    <property type="entry name" value="SEC-INDEPENDENT PROTEIN TRANSLOCASE PROTEIN TATC"/>
    <property type="match status" value="1"/>
</dbReference>
<keyword evidence="3 5" id="KW-1133">Transmembrane helix</keyword>
<feature type="transmembrane region" description="Helical" evidence="5">
    <location>
        <begin position="163"/>
        <end position="186"/>
    </location>
</feature>
<evidence type="ECO:0000256" key="4">
    <source>
        <dbReference type="ARBA" id="ARBA00023136"/>
    </source>
</evidence>
<keyword evidence="7" id="KW-1185">Reference proteome</keyword>
<protein>
    <recommendedName>
        <fullName evidence="5">Sec-independent protein translocase protein TatC</fullName>
    </recommendedName>
</protein>